<protein>
    <recommendedName>
        <fullName evidence="3">Bacteriocin</fullName>
    </recommendedName>
</protein>
<dbReference type="STRING" id="651561.BBI00_22190"/>
<evidence type="ECO:0000313" key="1">
    <source>
        <dbReference type="EMBL" id="OCA68305.1"/>
    </source>
</evidence>
<dbReference type="EMBL" id="MAYG01000032">
    <property type="protein sequence ID" value="OCA68305.1"/>
    <property type="molecule type" value="Genomic_DNA"/>
</dbReference>
<dbReference type="OrthoDB" id="1263252at2"/>
<evidence type="ECO:0000313" key="2">
    <source>
        <dbReference type="Proteomes" id="UP000093432"/>
    </source>
</evidence>
<gene>
    <name evidence="1" type="ORF">BBI00_22190</name>
</gene>
<name>A0A1B8Z9Q2_9FLAO</name>
<dbReference type="RefSeq" id="WP_065401050.1">
    <property type="nucleotide sequence ID" value="NZ_CP033811.1"/>
</dbReference>
<dbReference type="GeneID" id="78304508"/>
<sequence length="64" mass="6994">MKNLKKLTRKDLAFVSGGVIYPDQGCCGSWCLGSWMSCHMEHIACPPDADTSPPSWYDGTCPSI</sequence>
<comment type="caution">
    <text evidence="1">The sequence shown here is derived from an EMBL/GenBank/DDBJ whole genome shotgun (WGS) entry which is preliminary data.</text>
</comment>
<organism evidence="1 2">
    <name type="scientific">Chryseobacterium arthrosphaerae</name>
    <dbReference type="NCBI Taxonomy" id="651561"/>
    <lineage>
        <taxon>Bacteria</taxon>
        <taxon>Pseudomonadati</taxon>
        <taxon>Bacteroidota</taxon>
        <taxon>Flavobacteriia</taxon>
        <taxon>Flavobacteriales</taxon>
        <taxon>Weeksellaceae</taxon>
        <taxon>Chryseobacterium group</taxon>
        <taxon>Chryseobacterium</taxon>
    </lineage>
</organism>
<reference evidence="2" key="1">
    <citation type="submission" date="2016-07" db="EMBL/GenBank/DDBJ databases">
        <authorList>
            <person name="Florea S."/>
            <person name="Webb J.S."/>
            <person name="Jaromczyk J."/>
            <person name="Schardl C.L."/>
        </authorList>
    </citation>
    <scope>NUCLEOTIDE SEQUENCE [LARGE SCALE GENOMIC DNA]</scope>
    <source>
        <strain evidence="2">CC-VM-7</strain>
    </source>
</reference>
<evidence type="ECO:0008006" key="3">
    <source>
        <dbReference type="Google" id="ProtNLM"/>
    </source>
</evidence>
<accession>A0A1B8Z9Q2</accession>
<dbReference type="AlphaFoldDB" id="A0A1B8Z9Q2"/>
<dbReference type="Proteomes" id="UP000093432">
    <property type="component" value="Unassembled WGS sequence"/>
</dbReference>
<proteinExistence type="predicted"/>